<reference evidence="1" key="1">
    <citation type="submission" date="2021-04" db="EMBL/GenBank/DDBJ databases">
        <authorList>
            <person name="Tunstrom K."/>
        </authorList>
    </citation>
    <scope>NUCLEOTIDE SEQUENCE</scope>
</reference>
<dbReference type="EMBL" id="CAJQZP010000935">
    <property type="protein sequence ID" value="CAG4998298.1"/>
    <property type="molecule type" value="Genomic_DNA"/>
</dbReference>
<organism evidence="1 2">
    <name type="scientific">Parnassius apollo</name>
    <name type="common">Apollo butterfly</name>
    <name type="synonym">Papilio apollo</name>
    <dbReference type="NCBI Taxonomy" id="110799"/>
    <lineage>
        <taxon>Eukaryota</taxon>
        <taxon>Metazoa</taxon>
        <taxon>Ecdysozoa</taxon>
        <taxon>Arthropoda</taxon>
        <taxon>Hexapoda</taxon>
        <taxon>Insecta</taxon>
        <taxon>Pterygota</taxon>
        <taxon>Neoptera</taxon>
        <taxon>Endopterygota</taxon>
        <taxon>Lepidoptera</taxon>
        <taxon>Glossata</taxon>
        <taxon>Ditrysia</taxon>
        <taxon>Papilionoidea</taxon>
        <taxon>Papilionidae</taxon>
        <taxon>Parnassiinae</taxon>
        <taxon>Parnassini</taxon>
        <taxon>Parnassius</taxon>
        <taxon>Parnassius</taxon>
    </lineage>
</organism>
<dbReference type="InterPro" id="IPR011419">
    <property type="entry name" value="ATP12_ATP_synth-F1-assembly"/>
</dbReference>
<gene>
    <name evidence="1" type="ORF">PAPOLLO_LOCUS13361</name>
</gene>
<dbReference type="GO" id="GO:0005739">
    <property type="term" value="C:mitochondrion"/>
    <property type="evidence" value="ECO:0007669"/>
    <property type="project" value="TreeGrafter"/>
</dbReference>
<evidence type="ECO:0000313" key="2">
    <source>
        <dbReference type="Proteomes" id="UP000691718"/>
    </source>
</evidence>
<proteinExistence type="predicted"/>
<dbReference type="OrthoDB" id="5673at2759"/>
<evidence type="ECO:0000313" key="1">
    <source>
        <dbReference type="EMBL" id="CAG4998298.1"/>
    </source>
</evidence>
<comment type="caution">
    <text evidence="1">The sequence shown here is derived from an EMBL/GenBank/DDBJ whole genome shotgun (WGS) entry which is preliminary data.</text>
</comment>
<dbReference type="GO" id="GO:0033615">
    <property type="term" value="P:mitochondrial proton-transporting ATP synthase complex assembly"/>
    <property type="evidence" value="ECO:0007669"/>
    <property type="project" value="TreeGrafter"/>
</dbReference>
<dbReference type="PANTHER" id="PTHR21013:SF10">
    <property type="entry name" value="ATP SYNTHASE MITOCHONDRIAL F1 COMPLEX ASSEMBLY FACTOR 2"/>
    <property type="match status" value="1"/>
</dbReference>
<dbReference type="Pfam" id="PF07542">
    <property type="entry name" value="ATP12"/>
    <property type="match status" value="1"/>
</dbReference>
<keyword evidence="2" id="KW-1185">Reference proteome</keyword>
<dbReference type="AlphaFoldDB" id="A0A8S3X2J6"/>
<protein>
    <submittedName>
        <fullName evidence="1">(apollo) hypothetical protein</fullName>
    </submittedName>
</protein>
<dbReference type="PANTHER" id="PTHR21013">
    <property type="entry name" value="ATP SYNTHASE MITOCHONDRIAL F1 COMPLEX ASSEMBLY FACTOR 2/ATP12 PROTEIN, MITOCHONDRIAL PRECURSOR"/>
    <property type="match status" value="1"/>
</dbReference>
<name>A0A8S3X2J6_PARAO</name>
<sequence>MVPGAFMYSVYKTLTKSSQSSNLFVLRQQRLKTNGWQSYATHKRFFRRTDIVQNEDKWEVTLDHRRLKTPNGQILKVGNEHLARAIAAEWDAQKEIIAQPTMHLTALCNTALDNPGKLTSHDIASYLLEYLSTDTLLFHSEEEKDLRALQEKKWGPVLDWFQERFGIKQEISRGLEPPPVTNETRAVLARHFLSYDFAALNALCFGVEALKSPILMIACTDRYLEPKEAVMLARLEEEYQLMRWGRVQWAHELNQAELTSRVAAALLVIQSSTEKHSAATKSRRGQSA</sequence>
<accession>A0A8S3X2J6</accession>
<dbReference type="Proteomes" id="UP000691718">
    <property type="component" value="Unassembled WGS sequence"/>
</dbReference>